<dbReference type="Gene3D" id="3.10.450.50">
    <property type="match status" value="1"/>
</dbReference>
<evidence type="ECO:0000313" key="3">
    <source>
        <dbReference type="EMBL" id="MBM7132256.1"/>
    </source>
</evidence>
<feature type="domain" description="DUF4440" evidence="2">
    <location>
        <begin position="52"/>
        <end position="161"/>
    </location>
</feature>
<name>A0ABS2KM70_9GAMM</name>
<accession>A0ABS2KM70</accession>
<feature type="signal peptide" evidence="1">
    <location>
        <begin position="1"/>
        <end position="28"/>
    </location>
</feature>
<dbReference type="Pfam" id="PF14534">
    <property type="entry name" value="DUF4440"/>
    <property type="match status" value="1"/>
</dbReference>
<dbReference type="Proteomes" id="UP001430193">
    <property type="component" value="Unassembled WGS sequence"/>
</dbReference>
<proteinExistence type="predicted"/>
<sequence>MTIFAHRLSWISTAVLVALIAIFLHAQAMDAQAQDAMNAPSDETQHSEAAVMAVDQHWSIAELSGNTAWLDQMLLPEYRSIGDTGMAHDKQAIIANAATRKGTDLAKAQQQMETYRQEHPYGSAVTIRGDTAVVTFYDLKLGPQKGVRSSDIFVYVDGHWHAMYSQHTSLHS</sequence>
<dbReference type="SUPFAM" id="SSF54427">
    <property type="entry name" value="NTF2-like"/>
    <property type="match status" value="1"/>
</dbReference>
<reference evidence="3" key="1">
    <citation type="submission" date="2020-10" db="EMBL/GenBank/DDBJ databases">
        <title>Phylogeny of dyella-like bacteria.</title>
        <authorList>
            <person name="Fu J."/>
        </authorList>
    </citation>
    <scope>NUCLEOTIDE SEQUENCE</scope>
    <source>
        <strain evidence="3">DHON07</strain>
    </source>
</reference>
<keyword evidence="1" id="KW-0732">Signal</keyword>
<organism evidence="3 4">
    <name type="scientific">Dyella mobilis</name>
    <dbReference type="NCBI Taxonomy" id="1849582"/>
    <lineage>
        <taxon>Bacteria</taxon>
        <taxon>Pseudomonadati</taxon>
        <taxon>Pseudomonadota</taxon>
        <taxon>Gammaproteobacteria</taxon>
        <taxon>Lysobacterales</taxon>
        <taxon>Rhodanobacteraceae</taxon>
        <taxon>Dyella</taxon>
    </lineage>
</organism>
<gene>
    <name evidence="3" type="ORF">ISS99_22220</name>
</gene>
<keyword evidence="4" id="KW-1185">Reference proteome</keyword>
<dbReference type="RefSeq" id="WP_204633770.1">
    <property type="nucleotide sequence ID" value="NZ_BSOC01000001.1"/>
</dbReference>
<feature type="chain" id="PRO_5045520170" evidence="1">
    <location>
        <begin position="29"/>
        <end position="172"/>
    </location>
</feature>
<evidence type="ECO:0000259" key="2">
    <source>
        <dbReference type="Pfam" id="PF14534"/>
    </source>
</evidence>
<evidence type="ECO:0000313" key="4">
    <source>
        <dbReference type="Proteomes" id="UP001430193"/>
    </source>
</evidence>
<dbReference type="InterPro" id="IPR027843">
    <property type="entry name" value="DUF4440"/>
</dbReference>
<dbReference type="EMBL" id="JADIKF010000040">
    <property type="protein sequence ID" value="MBM7132256.1"/>
    <property type="molecule type" value="Genomic_DNA"/>
</dbReference>
<dbReference type="InterPro" id="IPR032710">
    <property type="entry name" value="NTF2-like_dom_sf"/>
</dbReference>
<evidence type="ECO:0000256" key="1">
    <source>
        <dbReference type="SAM" id="SignalP"/>
    </source>
</evidence>
<comment type="caution">
    <text evidence="3">The sequence shown here is derived from an EMBL/GenBank/DDBJ whole genome shotgun (WGS) entry which is preliminary data.</text>
</comment>
<protein>
    <submittedName>
        <fullName evidence="3">Nuclear transport factor 2 family protein</fullName>
    </submittedName>
</protein>